<keyword evidence="3" id="KW-1003">Cell membrane</keyword>
<feature type="transmembrane region" description="Helical" evidence="7">
    <location>
        <begin position="106"/>
        <end position="127"/>
    </location>
</feature>
<accession>A0A8J7LNJ8</accession>
<evidence type="ECO:0000313" key="8">
    <source>
        <dbReference type="EMBL" id="MBI1492266.1"/>
    </source>
</evidence>
<dbReference type="Pfam" id="PF02361">
    <property type="entry name" value="CbiQ"/>
    <property type="match status" value="1"/>
</dbReference>
<dbReference type="EMBL" id="JADCKQ010000001">
    <property type="protein sequence ID" value="MBI1492266.1"/>
    <property type="molecule type" value="Genomic_DNA"/>
</dbReference>
<comment type="similarity">
    <text evidence="2">Belongs to the CbiQ family.</text>
</comment>
<feature type="transmembrane region" description="Helical" evidence="7">
    <location>
        <begin position="231"/>
        <end position="249"/>
    </location>
</feature>
<dbReference type="InterPro" id="IPR012809">
    <property type="entry name" value="ECF_CbiQ"/>
</dbReference>
<comment type="subcellular location">
    <subcellularLocation>
        <location evidence="1">Cell membrane</location>
        <topology evidence="1">Multi-pass membrane protein</topology>
    </subcellularLocation>
</comment>
<dbReference type="Proteomes" id="UP000640583">
    <property type="component" value="Unassembled WGS sequence"/>
</dbReference>
<keyword evidence="5 7" id="KW-1133">Transmembrane helix</keyword>
<comment type="caution">
    <text evidence="8">The sequence shown here is derived from an EMBL/GenBank/DDBJ whole genome shotgun (WGS) entry which is preliminary data.</text>
</comment>
<dbReference type="CDD" id="cd16914">
    <property type="entry name" value="EcfT"/>
    <property type="match status" value="1"/>
</dbReference>
<evidence type="ECO:0000256" key="4">
    <source>
        <dbReference type="ARBA" id="ARBA00022692"/>
    </source>
</evidence>
<evidence type="ECO:0000256" key="3">
    <source>
        <dbReference type="ARBA" id="ARBA00022475"/>
    </source>
</evidence>
<dbReference type="NCBIfam" id="TIGR02454">
    <property type="entry name" value="ECF_T_CbiQ"/>
    <property type="match status" value="1"/>
</dbReference>
<dbReference type="PANTHER" id="PTHR34857">
    <property type="entry name" value="SLL0384 PROTEIN"/>
    <property type="match status" value="1"/>
</dbReference>
<organism evidence="8 9">
    <name type="scientific">Halocynthiibacter styelae</name>
    <dbReference type="NCBI Taxonomy" id="2761955"/>
    <lineage>
        <taxon>Bacteria</taxon>
        <taxon>Pseudomonadati</taxon>
        <taxon>Pseudomonadota</taxon>
        <taxon>Alphaproteobacteria</taxon>
        <taxon>Rhodobacterales</taxon>
        <taxon>Paracoccaceae</taxon>
        <taxon>Halocynthiibacter</taxon>
    </lineage>
</organism>
<keyword evidence="9" id="KW-1185">Reference proteome</keyword>
<reference evidence="8" key="1">
    <citation type="submission" date="2020-10" db="EMBL/GenBank/DDBJ databases">
        <title>Paenihalocynthiibacter styelae gen. nov., sp. nov., isolated from stalked sea squirt Styela clava.</title>
        <authorList>
            <person name="Kim Y.-O."/>
            <person name="Yoon J.-H."/>
        </authorList>
    </citation>
    <scope>NUCLEOTIDE SEQUENCE</scope>
    <source>
        <strain evidence="8">MYP1-1</strain>
    </source>
</reference>
<dbReference type="RefSeq" id="WP_228847209.1">
    <property type="nucleotide sequence ID" value="NZ_JADCKQ010000001.1"/>
</dbReference>
<dbReference type="InterPro" id="IPR003339">
    <property type="entry name" value="ABC/ECF_trnsptr_transmembrane"/>
</dbReference>
<sequence>MTYVLSTGIEPPAVPALRRLDPRLRIVSAVAFAVTAVALQSLSLLTVMLLVAVMLMIAAKLPVGQTIKRVIAMDSFIIVMIAFLPFTMEGTPIFTLFGFPASYEGLIRAIEIALTANAVVMAMLALAGSMEEVTFGQALHRLKVPAKLVHLLLFTIRYIEVLRQEYRRLRQAMKCRGFRPGTNGHTYRSFGYLVGMMLIRAMERSERIMDAMKCRGFTGTLPMTQRFELRGFDVVFALGFSVFMTAMLMKEYLL</sequence>
<gene>
    <name evidence="8" type="primary">cbiQ</name>
    <name evidence="8" type="ORF">H1D41_01305</name>
</gene>
<name>A0A8J7LNJ8_9RHOB</name>
<evidence type="ECO:0000256" key="5">
    <source>
        <dbReference type="ARBA" id="ARBA00022989"/>
    </source>
</evidence>
<evidence type="ECO:0000256" key="7">
    <source>
        <dbReference type="SAM" id="Phobius"/>
    </source>
</evidence>
<dbReference type="GO" id="GO:0006824">
    <property type="term" value="P:cobalt ion transport"/>
    <property type="evidence" value="ECO:0007669"/>
    <property type="project" value="InterPro"/>
</dbReference>
<dbReference type="GO" id="GO:0043190">
    <property type="term" value="C:ATP-binding cassette (ABC) transporter complex"/>
    <property type="evidence" value="ECO:0007669"/>
    <property type="project" value="InterPro"/>
</dbReference>
<evidence type="ECO:0000256" key="6">
    <source>
        <dbReference type="ARBA" id="ARBA00023136"/>
    </source>
</evidence>
<proteinExistence type="inferred from homology"/>
<dbReference type="InterPro" id="IPR051611">
    <property type="entry name" value="ECF_transporter_component"/>
</dbReference>
<dbReference type="PANTHER" id="PTHR34857:SF2">
    <property type="entry name" value="SLL0384 PROTEIN"/>
    <property type="match status" value="1"/>
</dbReference>
<keyword evidence="6 7" id="KW-0472">Membrane</keyword>
<feature type="transmembrane region" description="Helical" evidence="7">
    <location>
        <begin position="26"/>
        <end position="58"/>
    </location>
</feature>
<evidence type="ECO:0000256" key="2">
    <source>
        <dbReference type="ARBA" id="ARBA00008564"/>
    </source>
</evidence>
<feature type="transmembrane region" description="Helical" evidence="7">
    <location>
        <begin position="70"/>
        <end position="86"/>
    </location>
</feature>
<evidence type="ECO:0000256" key="1">
    <source>
        <dbReference type="ARBA" id="ARBA00004651"/>
    </source>
</evidence>
<evidence type="ECO:0000313" key="9">
    <source>
        <dbReference type="Proteomes" id="UP000640583"/>
    </source>
</evidence>
<keyword evidence="4 7" id="KW-0812">Transmembrane</keyword>
<dbReference type="AlphaFoldDB" id="A0A8J7LNJ8"/>
<protein>
    <submittedName>
        <fullName evidence="8">Cobalt ECF transporter T component CbiQ</fullName>
    </submittedName>
</protein>